<organism evidence="1 2">
    <name type="scientific">Armillaria ostoyae</name>
    <name type="common">Armillaria root rot fungus</name>
    <dbReference type="NCBI Taxonomy" id="47428"/>
    <lineage>
        <taxon>Eukaryota</taxon>
        <taxon>Fungi</taxon>
        <taxon>Dikarya</taxon>
        <taxon>Basidiomycota</taxon>
        <taxon>Agaricomycotina</taxon>
        <taxon>Agaricomycetes</taxon>
        <taxon>Agaricomycetidae</taxon>
        <taxon>Agaricales</taxon>
        <taxon>Marasmiineae</taxon>
        <taxon>Physalacriaceae</taxon>
        <taxon>Armillaria</taxon>
    </lineage>
</organism>
<keyword evidence="2" id="KW-1185">Reference proteome</keyword>
<accession>A0A284RMS8</accession>
<gene>
    <name evidence="1" type="ORF">ARMOST_13464</name>
</gene>
<dbReference type="Proteomes" id="UP000219338">
    <property type="component" value="Unassembled WGS sequence"/>
</dbReference>
<name>A0A284RMS8_ARMOS</name>
<dbReference type="AlphaFoldDB" id="A0A284RMS8"/>
<protein>
    <submittedName>
        <fullName evidence="1">Uncharacterized protein</fullName>
    </submittedName>
</protein>
<evidence type="ECO:0000313" key="1">
    <source>
        <dbReference type="EMBL" id="SJL10082.1"/>
    </source>
</evidence>
<evidence type="ECO:0000313" key="2">
    <source>
        <dbReference type="Proteomes" id="UP000219338"/>
    </source>
</evidence>
<dbReference type="EMBL" id="FUEG01000011">
    <property type="protein sequence ID" value="SJL10082.1"/>
    <property type="molecule type" value="Genomic_DNA"/>
</dbReference>
<reference evidence="2" key="1">
    <citation type="journal article" date="2017" name="Nat. Ecol. Evol.">
        <title>Genome expansion and lineage-specific genetic innovations in the forest pathogenic fungi Armillaria.</title>
        <authorList>
            <person name="Sipos G."/>
            <person name="Prasanna A.N."/>
            <person name="Walter M.C."/>
            <person name="O'Connor E."/>
            <person name="Balint B."/>
            <person name="Krizsan K."/>
            <person name="Kiss B."/>
            <person name="Hess J."/>
            <person name="Varga T."/>
            <person name="Slot J."/>
            <person name="Riley R."/>
            <person name="Boka B."/>
            <person name="Rigling D."/>
            <person name="Barry K."/>
            <person name="Lee J."/>
            <person name="Mihaltcheva S."/>
            <person name="LaButti K."/>
            <person name="Lipzen A."/>
            <person name="Waldron R."/>
            <person name="Moloney N.M."/>
            <person name="Sperisen C."/>
            <person name="Kredics L."/>
            <person name="Vagvoelgyi C."/>
            <person name="Patrignani A."/>
            <person name="Fitzpatrick D."/>
            <person name="Nagy I."/>
            <person name="Doyle S."/>
            <person name="Anderson J.B."/>
            <person name="Grigoriev I.V."/>
            <person name="Gueldener U."/>
            <person name="Muensterkoetter M."/>
            <person name="Nagy L.G."/>
        </authorList>
    </citation>
    <scope>NUCLEOTIDE SEQUENCE [LARGE SCALE GENOMIC DNA]</scope>
    <source>
        <strain evidence="2">C18/9</strain>
    </source>
</reference>
<sequence length="92" mass="10571">MAERIQAGWEFATLGEVMTSTHKTETNVELDDELAMDKDQGSHRLRNYLSLRQQQRKLCKDQCSGDKDENLYREGVKSNGSVKLSYLSAPRY</sequence>
<proteinExistence type="predicted"/>